<keyword evidence="1" id="KW-1133">Transmembrane helix</keyword>
<keyword evidence="1" id="KW-0812">Transmembrane</keyword>
<gene>
    <name evidence="3" type="ORF">SAMN02745136_02861</name>
</gene>
<accession>A0A1M6TSX7</accession>
<evidence type="ECO:0000313" key="3">
    <source>
        <dbReference type="EMBL" id="SHK60019.1"/>
    </source>
</evidence>
<protein>
    <submittedName>
        <fullName evidence="3">Signal transducer regulating beta-lactamase production, contains metallopeptidase domain</fullName>
    </submittedName>
</protein>
<dbReference type="PANTHER" id="PTHR34978:SF3">
    <property type="entry name" value="SLR0241 PROTEIN"/>
    <property type="match status" value="1"/>
</dbReference>
<feature type="transmembrane region" description="Helical" evidence="1">
    <location>
        <begin position="35"/>
        <end position="53"/>
    </location>
</feature>
<keyword evidence="1" id="KW-0472">Membrane</keyword>
<feature type="domain" description="Peptidase M56" evidence="2">
    <location>
        <begin position="88"/>
        <end position="282"/>
    </location>
</feature>
<dbReference type="CDD" id="cd07341">
    <property type="entry name" value="M56_BlaR1_MecR1_like"/>
    <property type="match status" value="1"/>
</dbReference>
<organism evidence="3 4">
    <name type="scientific">Anaerocolumna jejuensis DSM 15929</name>
    <dbReference type="NCBI Taxonomy" id="1121322"/>
    <lineage>
        <taxon>Bacteria</taxon>
        <taxon>Bacillati</taxon>
        <taxon>Bacillota</taxon>
        <taxon>Clostridia</taxon>
        <taxon>Lachnospirales</taxon>
        <taxon>Lachnospiraceae</taxon>
        <taxon>Anaerocolumna</taxon>
    </lineage>
</organism>
<dbReference type="InterPro" id="IPR052173">
    <property type="entry name" value="Beta-lactam_resp_regulator"/>
</dbReference>
<evidence type="ECO:0000313" key="4">
    <source>
        <dbReference type="Proteomes" id="UP000184386"/>
    </source>
</evidence>
<dbReference type="AlphaFoldDB" id="A0A1M6TSX7"/>
<dbReference type="STRING" id="1121322.SAMN02745136_02861"/>
<dbReference type="OrthoDB" id="9770467at2"/>
<dbReference type="RefSeq" id="WP_073277066.1">
    <property type="nucleotide sequence ID" value="NZ_FRAC01000014.1"/>
</dbReference>
<evidence type="ECO:0000259" key="2">
    <source>
        <dbReference type="Pfam" id="PF05569"/>
    </source>
</evidence>
<dbReference type="EMBL" id="FRAC01000014">
    <property type="protein sequence ID" value="SHK60019.1"/>
    <property type="molecule type" value="Genomic_DNA"/>
</dbReference>
<evidence type="ECO:0000256" key="1">
    <source>
        <dbReference type="SAM" id="Phobius"/>
    </source>
</evidence>
<name>A0A1M6TSX7_9FIRM</name>
<feature type="transmembrane region" description="Helical" evidence="1">
    <location>
        <begin position="6"/>
        <end position="26"/>
    </location>
</feature>
<proteinExistence type="predicted"/>
<dbReference type="Proteomes" id="UP000184386">
    <property type="component" value="Unassembled WGS sequence"/>
</dbReference>
<dbReference type="Pfam" id="PF05569">
    <property type="entry name" value="Peptidase_M56"/>
    <property type="match status" value="1"/>
</dbReference>
<reference evidence="3 4" key="1">
    <citation type="submission" date="2016-11" db="EMBL/GenBank/DDBJ databases">
        <authorList>
            <person name="Jaros S."/>
            <person name="Januszkiewicz K."/>
            <person name="Wedrychowicz H."/>
        </authorList>
    </citation>
    <scope>NUCLEOTIDE SEQUENCE [LARGE SCALE GENOMIC DNA]</scope>
    <source>
        <strain evidence="3 4">DSM 15929</strain>
    </source>
</reference>
<sequence length="387" mass="45333">MDFSFTVLLTLTFFSGILIILLWIMLHNNQIIQKAGISSLFIGLLLVLFRLLMPVEFPFARNVPIRHILPDITLFMENKILYIGTLKLSILQLMHIIWALGIIILLIKFLFEYLLFKRKVGLLPPAEDIELHSALQEVLADFRSHKNFRIVIMKNVTTPMLFGIQKPYIIIPSLNLTKDEWYYVLKHEITHYCKGDLWIKLLVEYLCIFYWWNPFIYLLKKQAAKAIELHTDYKITDSFDDIRKIEYFECILKIAKNQAKDKSNKALLTLTGNNASVLSQRLHVTLTDYSDISKFTFKHLAVFLTFLFLTASSFLFVFEPYAISPYDESTTFELNEQNAYLVVNPDGGYDLYYKKNYFVTVHEIENSYSGLHIYNNIDEVKNNEKNK</sequence>
<feature type="transmembrane region" description="Helical" evidence="1">
    <location>
        <begin position="96"/>
        <end position="116"/>
    </location>
</feature>
<keyword evidence="4" id="KW-1185">Reference proteome</keyword>
<feature type="transmembrane region" description="Helical" evidence="1">
    <location>
        <begin position="300"/>
        <end position="318"/>
    </location>
</feature>
<dbReference type="PANTHER" id="PTHR34978">
    <property type="entry name" value="POSSIBLE SENSOR-TRANSDUCER PROTEIN BLAR"/>
    <property type="match status" value="1"/>
</dbReference>
<dbReference type="InterPro" id="IPR008756">
    <property type="entry name" value="Peptidase_M56"/>
</dbReference>